<dbReference type="Gene3D" id="1.25.40.10">
    <property type="entry name" value="Tetratricopeptide repeat domain"/>
    <property type="match status" value="1"/>
</dbReference>
<dbReference type="Pfam" id="PF00679">
    <property type="entry name" value="EFG_C"/>
    <property type="match status" value="1"/>
</dbReference>
<dbReference type="Gene3D" id="3.30.70.2570">
    <property type="entry name" value="Elongation factor 4, C-terminal domain"/>
    <property type="match status" value="1"/>
</dbReference>
<feature type="binding site" evidence="9">
    <location>
        <begin position="204"/>
        <end position="207"/>
    </location>
    <ligand>
        <name>GTP</name>
        <dbReference type="ChEBI" id="CHEBI:37565"/>
    </ligand>
</feature>
<dbReference type="RefSeq" id="XP_060455778.1">
    <property type="nucleotide sequence ID" value="XM_060599046.1"/>
</dbReference>
<dbReference type="SUPFAM" id="SSF52540">
    <property type="entry name" value="P-loop containing nucleoside triphosphate hydrolases"/>
    <property type="match status" value="1"/>
</dbReference>
<keyword evidence="2 9" id="KW-0547">Nucleotide-binding</keyword>
<comment type="function">
    <text evidence="9">Promotes mitochondrial protein synthesis. May act as a fidelity factor of the translation reaction, by catalyzing a one-codon backward translocation of tRNAs on improperly translocated ribosomes. Binds to mitochondrial ribosomes in a GTP-dependent manner.</text>
</comment>
<dbReference type="CDD" id="cd16260">
    <property type="entry name" value="EF4_III"/>
    <property type="match status" value="1"/>
</dbReference>
<dbReference type="GO" id="GO:0045727">
    <property type="term" value="P:positive regulation of translation"/>
    <property type="evidence" value="ECO:0007669"/>
    <property type="project" value="UniProtKB-UniRule"/>
</dbReference>
<dbReference type="InterPro" id="IPR035647">
    <property type="entry name" value="EFG_III/V"/>
</dbReference>
<dbReference type="Gene3D" id="3.30.70.240">
    <property type="match status" value="1"/>
</dbReference>
<dbReference type="PRINTS" id="PR00315">
    <property type="entry name" value="ELONGATNFCT"/>
</dbReference>
<keyword evidence="5 9" id="KW-0648">Protein biosynthesis</keyword>
<dbReference type="AlphaFoldDB" id="A0AA48IJ05"/>
<protein>
    <recommendedName>
        <fullName evidence="10">Tr-type G domain-containing protein</fullName>
    </recommendedName>
</protein>
<evidence type="ECO:0000256" key="9">
    <source>
        <dbReference type="HAMAP-Rule" id="MF_03137"/>
    </source>
</evidence>
<dbReference type="FunFam" id="3.40.50.300:FF:001496">
    <property type="entry name" value="Translation factor GUF1 homolog, mitochondrial"/>
    <property type="match status" value="1"/>
</dbReference>
<dbReference type="InterPro" id="IPR000795">
    <property type="entry name" value="T_Tr_GTP-bd_dom"/>
</dbReference>
<evidence type="ECO:0000256" key="6">
    <source>
        <dbReference type="ARBA" id="ARBA00023128"/>
    </source>
</evidence>
<keyword evidence="12" id="KW-1185">Reference proteome</keyword>
<proteinExistence type="inferred from homology"/>
<dbReference type="FunFam" id="3.30.70.240:FF:000007">
    <property type="entry name" value="Translation factor GUF1, mitochondrial"/>
    <property type="match status" value="1"/>
</dbReference>
<keyword evidence="7 9" id="KW-0342">GTP-binding</keyword>
<dbReference type="Pfam" id="PF00009">
    <property type="entry name" value="GTP_EFTU"/>
    <property type="match status" value="1"/>
</dbReference>
<dbReference type="FunFam" id="2.40.30.10:FF:000015">
    <property type="entry name" value="Translation factor GUF1, mitochondrial"/>
    <property type="match status" value="1"/>
</dbReference>
<evidence type="ECO:0000256" key="3">
    <source>
        <dbReference type="ARBA" id="ARBA00022792"/>
    </source>
</evidence>
<feature type="domain" description="Tr-type G" evidence="10">
    <location>
        <begin position="76"/>
        <end position="257"/>
    </location>
</feature>
<dbReference type="InterPro" id="IPR011990">
    <property type="entry name" value="TPR-like_helical_dom_sf"/>
</dbReference>
<comment type="similarity">
    <text evidence="1">Belongs to the TRAFAC class translation factor GTPase superfamily. Classic translation factor GTPase family. LepA subfamily.</text>
</comment>
<evidence type="ECO:0000256" key="1">
    <source>
        <dbReference type="ARBA" id="ARBA00005454"/>
    </source>
</evidence>
<dbReference type="FunFam" id="3.30.70.870:FF:000004">
    <property type="entry name" value="Translation factor GUF1, mitochondrial"/>
    <property type="match status" value="1"/>
</dbReference>
<dbReference type="CDD" id="cd03699">
    <property type="entry name" value="EF4_II"/>
    <property type="match status" value="1"/>
</dbReference>
<dbReference type="KEGG" id="ccac:CcaHIS019_0305830"/>
<dbReference type="PROSITE" id="PS51722">
    <property type="entry name" value="G_TR_2"/>
    <property type="match status" value="1"/>
</dbReference>
<dbReference type="EMBL" id="AP028214">
    <property type="protein sequence ID" value="BEI90513.1"/>
    <property type="molecule type" value="Genomic_DNA"/>
</dbReference>
<evidence type="ECO:0000256" key="4">
    <source>
        <dbReference type="ARBA" id="ARBA00022801"/>
    </source>
</evidence>
<gene>
    <name evidence="11" type="primary">GUF1</name>
    <name evidence="11" type="ORF">CcaverHIS019_0305830</name>
</gene>
<dbReference type="GO" id="GO:0003924">
    <property type="term" value="F:GTPase activity"/>
    <property type="evidence" value="ECO:0007669"/>
    <property type="project" value="UniProtKB-UniRule"/>
</dbReference>
<dbReference type="InterPro" id="IPR013842">
    <property type="entry name" value="LepA_CTD"/>
</dbReference>
<accession>A0AA48IJ05</accession>
<dbReference type="GO" id="GO:0006412">
    <property type="term" value="P:translation"/>
    <property type="evidence" value="ECO:0007669"/>
    <property type="project" value="UniProtKB-KW"/>
</dbReference>
<dbReference type="InterPro" id="IPR035654">
    <property type="entry name" value="LepA_IV"/>
</dbReference>
<dbReference type="GO" id="GO:0005759">
    <property type="term" value="C:mitochondrial matrix"/>
    <property type="evidence" value="ECO:0007669"/>
    <property type="project" value="UniProtKB-UniRule"/>
</dbReference>
<dbReference type="PROSITE" id="PS00301">
    <property type="entry name" value="G_TR_1"/>
    <property type="match status" value="1"/>
</dbReference>
<sequence>MRQLRAATRALQAPRRALPMRPVVSLLAARTPLSLRTRVTPPPSLVSVRGFASTARVLAGTDGKSRKIDMDQFPPERIRNLSIIAHIDHGKSTLADRLLQMTNTLPPEADAQFLDKLKVERERGITVKAQTVSIIHTHTDGNNYLINLIDTPGHVDFSYEVSRSLGACEGGLLLVDCTQGIQAQTLSVFHHAVEANLKLLPVINKVDLGHASPQETSEQIAQTFGLPIEDCMRISAKSGLGVDTVLRQIVDALPAPKWEGDDKLRALVFDTFYDRFRGVVSLVRIKSGQVKKGDKVRFLQAGKKYDVLEVGIQNPEEVPVGALKEGQVGYLVVNMKNSEEAHIGDTVCLANEPTEPLPGFQPMKAMVYAGVFPMDNGEFPQLEESIERLTLNDRSVSVERESSAALGQGFRLGFLGTLHMDVFRQRLEDEYSSNVIITAPTVPYKVVYQRGKQRVEEFISNPTDFPDTSDTRLRVSHVEEPMVNATIFVPTEYVGAMMELCAKYRGIQEEYKFLDNTDRAILKYRLPLAEIVTDFFSELKSASSGFASFDYEEGGYERSNLVKLNMLLNQKPVDALSLIVHKDAAQFIGRQWVKKLKDVLPRQLFELAIQASVGNKVVARESLSAMRKDVTAGLYGGHYERKMKHLNKQKEGKKRLKRLAGNIDIPQTAFFDVLSSRPRTFSTSARQSLSFLEHLPEVPLPPPELALGFEKTTPIGRHDLSPEQRSALLSTIMSQTSGQLDITSEALFTNFTRLYLASTTNAFTPSELRTIAHTMHAIDRRFKVNMRSANERFETVINALRETGGKQTGSMRGLELAIVVSGSRTQRHVSQSALRRTESVFMALNPTPPKSNITGYRMCFNHMLHMCALARSPGRLNAWWGKMISEGIAPDSWSYLSRILVYGGMSNVDGAMSELAFALPKVEGKDALVLINAALWMAIRGDRWDVASALHAALSARSPDDVARALGDGGLPESLAEPLTPLAPDRVTSAILVEAHTFRGDLLAALNVLRGMFADGHAPGVAEYMAMFHGFARHGVIGQGTAGHAAAALPFWHDNHATTGLDNPWGDEDHGQFGSNYRPANLWTQTALEDLFTSFLALPPPRKTKKALPRAPSANAVYRTLLAFGRVTNADTHAVRAALGAMQSKFGPGNEEGWVGWHEDKRHKKIRAVLDME</sequence>
<dbReference type="PANTHER" id="PTHR43512:SF7">
    <property type="entry name" value="TRANSLATION FACTOR GUF1, MITOCHONDRIAL"/>
    <property type="match status" value="1"/>
</dbReference>
<comment type="catalytic activity">
    <reaction evidence="9">
        <text>GTP + H2O = GDP + phosphate + H(+)</text>
        <dbReference type="Rhea" id="RHEA:19669"/>
        <dbReference type="ChEBI" id="CHEBI:15377"/>
        <dbReference type="ChEBI" id="CHEBI:15378"/>
        <dbReference type="ChEBI" id="CHEBI:37565"/>
        <dbReference type="ChEBI" id="CHEBI:43474"/>
        <dbReference type="ChEBI" id="CHEBI:58189"/>
        <dbReference type="EC" id="3.6.5.n1"/>
    </reaction>
</comment>
<dbReference type="InterPro" id="IPR031157">
    <property type="entry name" value="G_TR_CS"/>
</dbReference>
<dbReference type="GO" id="GO:0005525">
    <property type="term" value="F:GTP binding"/>
    <property type="evidence" value="ECO:0007669"/>
    <property type="project" value="UniProtKB-UniRule"/>
</dbReference>
<keyword evidence="6 9" id="KW-0496">Mitochondrion</keyword>
<evidence type="ECO:0000256" key="7">
    <source>
        <dbReference type="ARBA" id="ARBA00023134"/>
    </source>
</evidence>
<dbReference type="Gene3D" id="3.40.50.300">
    <property type="entry name" value="P-loop containing nucleotide triphosphate hydrolases"/>
    <property type="match status" value="1"/>
</dbReference>
<feature type="binding site" evidence="9">
    <location>
        <begin position="150"/>
        <end position="154"/>
    </location>
    <ligand>
        <name>GTP</name>
        <dbReference type="ChEBI" id="CHEBI:37565"/>
    </ligand>
</feature>
<dbReference type="CDD" id="cd01890">
    <property type="entry name" value="LepA"/>
    <property type="match status" value="1"/>
</dbReference>
<evidence type="ECO:0000313" key="12">
    <source>
        <dbReference type="Proteomes" id="UP001233271"/>
    </source>
</evidence>
<dbReference type="NCBIfam" id="TIGR00231">
    <property type="entry name" value="small_GTP"/>
    <property type="match status" value="1"/>
</dbReference>
<comment type="subcellular location">
    <subcellularLocation>
        <location evidence="9">Mitochondrion inner membrane</location>
        <topology evidence="9">Peripheral membrane protein</topology>
        <orientation evidence="9">Matrix side</orientation>
    </subcellularLocation>
</comment>
<dbReference type="HAMAP" id="MF_00071">
    <property type="entry name" value="LepA"/>
    <property type="match status" value="1"/>
</dbReference>
<keyword evidence="8 9" id="KW-0472">Membrane</keyword>
<dbReference type="InterPro" id="IPR027417">
    <property type="entry name" value="P-loop_NTPase"/>
</dbReference>
<dbReference type="GO" id="GO:0097177">
    <property type="term" value="F:mitochondrial ribosome binding"/>
    <property type="evidence" value="ECO:0007669"/>
    <property type="project" value="TreeGrafter"/>
</dbReference>
<keyword evidence="4 9" id="KW-0378">Hydrolase</keyword>
<dbReference type="CDD" id="cd03709">
    <property type="entry name" value="lepA_C"/>
    <property type="match status" value="1"/>
</dbReference>
<dbReference type="Gene3D" id="3.30.70.870">
    <property type="entry name" value="Elongation Factor G (Translational Gtpase), domain 3"/>
    <property type="match status" value="1"/>
</dbReference>
<dbReference type="FunFam" id="3.30.70.2570:FF:000001">
    <property type="entry name" value="Translation factor GUF1, mitochondrial"/>
    <property type="match status" value="1"/>
</dbReference>
<dbReference type="InterPro" id="IPR004161">
    <property type="entry name" value="EFTu-like_2"/>
</dbReference>
<evidence type="ECO:0000256" key="2">
    <source>
        <dbReference type="ARBA" id="ARBA00022741"/>
    </source>
</evidence>
<evidence type="ECO:0000259" key="10">
    <source>
        <dbReference type="PROSITE" id="PS51722"/>
    </source>
</evidence>
<dbReference type="NCBIfam" id="TIGR01393">
    <property type="entry name" value="lepA"/>
    <property type="match status" value="1"/>
</dbReference>
<dbReference type="PANTHER" id="PTHR43512">
    <property type="entry name" value="TRANSLATION FACTOR GUF1-RELATED"/>
    <property type="match status" value="1"/>
</dbReference>
<reference evidence="11" key="1">
    <citation type="journal article" date="2023" name="BMC Genomics">
        <title>Chromosome-level genome assemblies of Cutaneotrichosporon spp. (Trichosporonales, Basidiomycota) reveal imbalanced evolution between nucleotide sequences and chromosome synteny.</title>
        <authorList>
            <person name="Kobayashi Y."/>
            <person name="Kayamori A."/>
            <person name="Aoki K."/>
            <person name="Shiwa Y."/>
            <person name="Matsutani M."/>
            <person name="Fujita N."/>
            <person name="Sugita T."/>
            <person name="Iwasaki W."/>
            <person name="Tanaka N."/>
            <person name="Takashima M."/>
        </authorList>
    </citation>
    <scope>NUCLEOTIDE SEQUENCE</scope>
    <source>
        <strain evidence="11">HIS019</strain>
    </source>
</reference>
<name>A0AA48IJ05_9TREE</name>
<evidence type="ECO:0000256" key="5">
    <source>
        <dbReference type="ARBA" id="ARBA00022917"/>
    </source>
</evidence>
<feature type="binding site" evidence="9">
    <location>
        <begin position="85"/>
        <end position="92"/>
    </location>
    <ligand>
        <name>GTP</name>
        <dbReference type="ChEBI" id="CHEBI:37565"/>
    </ligand>
</feature>
<evidence type="ECO:0000256" key="8">
    <source>
        <dbReference type="ARBA" id="ARBA00023136"/>
    </source>
</evidence>
<dbReference type="InterPro" id="IPR006297">
    <property type="entry name" value="EF-4"/>
</dbReference>
<dbReference type="Proteomes" id="UP001233271">
    <property type="component" value="Chromosome 3"/>
</dbReference>
<dbReference type="Pfam" id="PF06421">
    <property type="entry name" value="LepA_C"/>
    <property type="match status" value="1"/>
</dbReference>
<dbReference type="InterPro" id="IPR000640">
    <property type="entry name" value="EFG_V-like"/>
</dbReference>
<dbReference type="SUPFAM" id="SSF54980">
    <property type="entry name" value="EF-G C-terminal domain-like"/>
    <property type="match status" value="2"/>
</dbReference>
<evidence type="ECO:0000313" key="11">
    <source>
        <dbReference type="EMBL" id="BEI90513.1"/>
    </source>
</evidence>
<dbReference type="InterPro" id="IPR005225">
    <property type="entry name" value="Small_GTP-bd"/>
</dbReference>
<dbReference type="GO" id="GO:0005743">
    <property type="term" value="C:mitochondrial inner membrane"/>
    <property type="evidence" value="ECO:0007669"/>
    <property type="project" value="UniProtKB-SubCell"/>
</dbReference>
<dbReference type="Pfam" id="PF03144">
    <property type="entry name" value="GTP_EFTU_D2"/>
    <property type="match status" value="1"/>
</dbReference>
<dbReference type="GeneID" id="85494383"/>
<dbReference type="InterPro" id="IPR038363">
    <property type="entry name" value="LepA_C_sf"/>
</dbReference>
<comment type="similarity">
    <text evidence="9">Belongs to the GTP-binding elongation factor family. LepA subfamily.</text>
</comment>
<dbReference type="Gene3D" id="2.40.30.10">
    <property type="entry name" value="Translation factors"/>
    <property type="match status" value="1"/>
</dbReference>
<keyword evidence="3 9" id="KW-0999">Mitochondrion inner membrane</keyword>
<organism evidence="11 12">
    <name type="scientific">Cutaneotrichosporon cavernicola</name>
    <dbReference type="NCBI Taxonomy" id="279322"/>
    <lineage>
        <taxon>Eukaryota</taxon>
        <taxon>Fungi</taxon>
        <taxon>Dikarya</taxon>
        <taxon>Basidiomycota</taxon>
        <taxon>Agaricomycotina</taxon>
        <taxon>Tremellomycetes</taxon>
        <taxon>Trichosporonales</taxon>
        <taxon>Trichosporonaceae</taxon>
        <taxon>Cutaneotrichosporon</taxon>
    </lineage>
</organism>